<comment type="caution">
    <text evidence="11">Lacks conserved residue(s) required for the propagation of feature annotation.</text>
</comment>
<dbReference type="PANTHER" id="PTHR43665:SF1">
    <property type="entry name" value="ISOPENTENYL-DIPHOSPHATE DELTA-ISOMERASE"/>
    <property type="match status" value="1"/>
</dbReference>
<evidence type="ECO:0000256" key="7">
    <source>
        <dbReference type="ARBA" id="ARBA00022857"/>
    </source>
</evidence>
<feature type="binding site" evidence="11">
    <location>
        <begin position="73"/>
        <end position="75"/>
    </location>
    <ligand>
        <name>FMN</name>
        <dbReference type="ChEBI" id="CHEBI:58210"/>
    </ligand>
</feature>
<sequence length="351" mass="39019">MMKSEKEIHQHRKDEHLSLAYKYWKEERNQTLGLTFSDVRIIPNTLPELSTEKVELSSKVFGQDFEFPFYIEAMTGGGERADKINQTLAEIAKNQHLAMAVGSQSIALKFPELAAGFKEVRKIHSSGFLFANLGAGHSLENAKRAVEMIEANALEIHVNTAQELPMDEGDREFYWLENINEIASQLEVPVIVKEVGFGISQKTFKELAKTAVSGINVGGAGGTNFAWIERKRSKNGFDLDDFGFSTLESLLEAKTAENTKSLVATGGISSAQDIFKSLILGADLASSAGFILKNLMQTGPEKVEEILEQWKQDLNKLFVLTGSKNIAESHNVDLLYSAKMLDFIQQRKNKL</sequence>
<evidence type="ECO:0000313" key="14">
    <source>
        <dbReference type="Proteomes" id="UP000015854"/>
    </source>
</evidence>
<dbReference type="Pfam" id="PF01070">
    <property type="entry name" value="FMN_dh"/>
    <property type="match status" value="1"/>
</dbReference>
<evidence type="ECO:0000313" key="13">
    <source>
        <dbReference type="EMBL" id="EQC56714.1"/>
    </source>
</evidence>
<feature type="binding site" evidence="11">
    <location>
        <position position="132"/>
    </location>
    <ligand>
        <name>FMN</name>
        <dbReference type="ChEBI" id="CHEBI:58210"/>
    </ligand>
</feature>
<dbReference type="HAMAP" id="MF_00354">
    <property type="entry name" value="Idi_2"/>
    <property type="match status" value="1"/>
</dbReference>
<comment type="catalytic activity">
    <reaction evidence="11">
        <text>isopentenyl diphosphate = dimethylallyl diphosphate</text>
        <dbReference type="Rhea" id="RHEA:23284"/>
        <dbReference type="ChEBI" id="CHEBI:57623"/>
        <dbReference type="ChEBI" id="CHEBI:128769"/>
        <dbReference type="EC" id="5.3.3.2"/>
    </reaction>
</comment>
<dbReference type="CDD" id="cd02811">
    <property type="entry name" value="IDI-2_FMN"/>
    <property type="match status" value="1"/>
</dbReference>
<dbReference type="InterPro" id="IPR011179">
    <property type="entry name" value="IPdP_isomerase"/>
</dbReference>
<dbReference type="Gene3D" id="3.20.20.70">
    <property type="entry name" value="Aldolase class I"/>
    <property type="match status" value="1"/>
</dbReference>
<evidence type="ECO:0000256" key="11">
    <source>
        <dbReference type="HAMAP-Rule" id="MF_00354"/>
    </source>
</evidence>
<evidence type="ECO:0000256" key="3">
    <source>
        <dbReference type="ARBA" id="ARBA00022630"/>
    </source>
</evidence>
<dbReference type="InterPro" id="IPR013785">
    <property type="entry name" value="Aldolase_TIM"/>
</dbReference>
<gene>
    <name evidence="11" type="primary">fni</name>
    <name evidence="13" type="ORF">LLT6_06055</name>
</gene>
<keyword evidence="7 11" id="KW-0521">NADP</keyword>
<evidence type="ECO:0000256" key="10">
    <source>
        <dbReference type="ARBA" id="ARBA00025810"/>
    </source>
</evidence>
<keyword evidence="2 11" id="KW-0963">Cytoplasm</keyword>
<dbReference type="GO" id="GO:0008299">
    <property type="term" value="P:isoprenoid biosynthetic process"/>
    <property type="evidence" value="ECO:0007669"/>
    <property type="project" value="UniProtKB-UniRule"/>
</dbReference>
<comment type="function">
    <text evidence="11">Involved in the biosynthesis of isoprenoids. Catalyzes the 1,3-allylic rearrangement of the homoallylic substrate isopentenyl (IPP) to its allylic isomer, dimethylallyl diphosphate (DMAPP).</text>
</comment>
<feature type="binding site" evidence="11">
    <location>
        <position position="163"/>
    </location>
    <ligand>
        <name>Mg(2+)</name>
        <dbReference type="ChEBI" id="CHEBI:18420"/>
    </ligand>
</feature>
<name>T0TGR2_LACLC</name>
<comment type="subcellular location">
    <subcellularLocation>
        <location evidence="11">Cytoplasm</location>
    </subcellularLocation>
</comment>
<dbReference type="EMBL" id="ATBB01000270">
    <property type="protein sequence ID" value="EQC56714.1"/>
    <property type="molecule type" value="Genomic_DNA"/>
</dbReference>
<dbReference type="GO" id="GO:0004452">
    <property type="term" value="F:isopentenyl-diphosphate delta-isomerase activity"/>
    <property type="evidence" value="ECO:0007669"/>
    <property type="project" value="UniProtKB-UniRule"/>
</dbReference>
<keyword evidence="6 11" id="KW-0460">Magnesium</keyword>
<dbReference type="InterPro" id="IPR000262">
    <property type="entry name" value="FMN-dep_DH"/>
</dbReference>
<feature type="binding site" evidence="11">
    <location>
        <begin position="12"/>
        <end position="13"/>
    </location>
    <ligand>
        <name>substrate</name>
    </ligand>
</feature>
<feature type="binding site" evidence="11">
    <location>
        <position position="103"/>
    </location>
    <ligand>
        <name>FMN</name>
        <dbReference type="ChEBI" id="CHEBI:58210"/>
    </ligand>
</feature>
<dbReference type="GO" id="GO:0005737">
    <property type="term" value="C:cytoplasm"/>
    <property type="evidence" value="ECO:0007669"/>
    <property type="project" value="UniProtKB-SubCell"/>
</dbReference>
<comment type="cofactor">
    <cofactor evidence="1 11">
        <name>FMN</name>
        <dbReference type="ChEBI" id="CHEBI:58210"/>
    </cofactor>
</comment>
<keyword evidence="8 11" id="KW-0414">Isoprene biosynthesis</keyword>
<evidence type="ECO:0000259" key="12">
    <source>
        <dbReference type="Pfam" id="PF01070"/>
    </source>
</evidence>
<keyword evidence="3 11" id="KW-0285">Flavoprotein</keyword>
<dbReference type="PANTHER" id="PTHR43665">
    <property type="entry name" value="ISOPENTENYL-DIPHOSPHATE DELTA-ISOMERASE"/>
    <property type="match status" value="1"/>
</dbReference>
<evidence type="ECO:0000256" key="9">
    <source>
        <dbReference type="ARBA" id="ARBA00023235"/>
    </source>
</evidence>
<reference evidence="13 14" key="1">
    <citation type="journal article" date="2013" name="ISME J.">
        <title>Multifactorial diversity sustains microbial community stability.</title>
        <authorList>
            <person name="Erkus O."/>
            <person name="de Jager V.C."/>
            <person name="Spus M."/>
            <person name="van Alen-Boerrigter I.J."/>
            <person name="van Rijswijck I.M."/>
            <person name="Hazelwood L."/>
            <person name="Janssen P.W."/>
            <person name="van Hijum S.A."/>
            <person name="Kleerebezem M."/>
            <person name="Smid E.J."/>
        </authorList>
    </citation>
    <scope>NUCLEOTIDE SEQUENCE [LARGE SCALE GENOMIC DNA]</scope>
    <source>
        <strain evidence="13 14">TIFN6</strain>
    </source>
</reference>
<proteinExistence type="inferred from homology"/>
<keyword evidence="4 11" id="KW-0288">FMN</keyword>
<dbReference type="GO" id="GO:0010181">
    <property type="term" value="F:FMN binding"/>
    <property type="evidence" value="ECO:0007669"/>
    <property type="project" value="UniProtKB-UniRule"/>
</dbReference>
<dbReference type="GO" id="GO:0070402">
    <property type="term" value="F:NADPH binding"/>
    <property type="evidence" value="ECO:0007669"/>
    <property type="project" value="UniProtKB-UniRule"/>
</dbReference>
<protein>
    <recommendedName>
        <fullName evidence="11">Isopentenyl-diphosphate delta-isomerase</fullName>
        <shortName evidence="11">IPP isomerase</shortName>
        <ecNumber evidence="11">5.3.3.2</ecNumber>
    </recommendedName>
    <alternativeName>
        <fullName evidence="11">Isopentenyl diphosphate:dimethylallyl diphosphate isomerase</fullName>
    </alternativeName>
    <alternativeName>
        <fullName evidence="11">Isopentenyl pyrophosphate isomerase</fullName>
    </alternativeName>
    <alternativeName>
        <fullName evidence="11">Type 2 isopentenyl diphosphate isomerase</fullName>
        <shortName evidence="11">IDI-2</shortName>
    </alternativeName>
</protein>
<comment type="similarity">
    <text evidence="11">Belongs to the IPP isomerase type 2 family.</text>
</comment>
<dbReference type="GO" id="GO:0000287">
    <property type="term" value="F:magnesium ion binding"/>
    <property type="evidence" value="ECO:0007669"/>
    <property type="project" value="UniProtKB-UniRule"/>
</dbReference>
<feature type="binding site" evidence="11">
    <location>
        <position position="162"/>
    </location>
    <ligand>
        <name>substrate</name>
    </ligand>
</feature>
<dbReference type="EC" id="5.3.3.2" evidence="11"/>
<organism evidence="13 14">
    <name type="scientific">Lactococcus cremoris subsp. cremoris TIFN6</name>
    <dbReference type="NCBI Taxonomy" id="1234876"/>
    <lineage>
        <taxon>Bacteria</taxon>
        <taxon>Bacillati</taxon>
        <taxon>Bacillota</taxon>
        <taxon>Bacilli</taxon>
        <taxon>Lactobacillales</taxon>
        <taxon>Streptococcaceae</taxon>
        <taxon>Lactococcus</taxon>
        <taxon>Lactococcus cremoris subsp. cremoris</taxon>
    </lineage>
</organism>
<dbReference type="PIRSF" id="PIRSF003314">
    <property type="entry name" value="IPP_isomerase"/>
    <property type="match status" value="1"/>
</dbReference>
<evidence type="ECO:0000256" key="1">
    <source>
        <dbReference type="ARBA" id="ARBA00001917"/>
    </source>
</evidence>
<dbReference type="AlphaFoldDB" id="T0TGR2"/>
<evidence type="ECO:0000256" key="6">
    <source>
        <dbReference type="ARBA" id="ARBA00022842"/>
    </source>
</evidence>
<evidence type="ECO:0000256" key="5">
    <source>
        <dbReference type="ARBA" id="ARBA00022723"/>
    </source>
</evidence>
<comment type="subunit">
    <text evidence="10 11">Homooctamer. Dimer of tetramers.</text>
</comment>
<comment type="caution">
    <text evidence="13">The sequence shown here is derived from an EMBL/GenBank/DDBJ whole genome shotgun (WGS) entry which is preliminary data.</text>
</comment>
<feature type="binding site" evidence="11">
    <location>
        <position position="223"/>
    </location>
    <ligand>
        <name>FMN</name>
        <dbReference type="ChEBI" id="CHEBI:58210"/>
    </ligand>
</feature>
<evidence type="ECO:0000256" key="8">
    <source>
        <dbReference type="ARBA" id="ARBA00023229"/>
    </source>
</evidence>
<keyword evidence="5 11" id="KW-0479">Metal-binding</keyword>
<keyword evidence="9 11" id="KW-0413">Isomerase</keyword>
<comment type="cofactor">
    <cofactor evidence="11">
        <name>NADPH</name>
        <dbReference type="ChEBI" id="CHEBI:57783"/>
    </cofactor>
</comment>
<feature type="binding site" evidence="11">
    <location>
        <position position="193"/>
    </location>
    <ligand>
        <name>FMN</name>
        <dbReference type="ChEBI" id="CHEBI:58210"/>
    </ligand>
</feature>
<dbReference type="NCBIfam" id="TIGR02151">
    <property type="entry name" value="IPP_isom_2"/>
    <property type="match status" value="1"/>
</dbReference>
<feature type="domain" description="FMN-dependent dehydrogenase" evidence="12">
    <location>
        <begin position="163"/>
        <end position="329"/>
    </location>
</feature>
<feature type="binding site" evidence="11">
    <location>
        <begin position="288"/>
        <end position="289"/>
    </location>
    <ligand>
        <name>FMN</name>
        <dbReference type="ChEBI" id="CHEBI:58210"/>
    </ligand>
</feature>
<evidence type="ECO:0000256" key="4">
    <source>
        <dbReference type="ARBA" id="ARBA00022643"/>
    </source>
</evidence>
<dbReference type="PATRIC" id="fig|1234876.3.peg.1216"/>
<evidence type="ECO:0000256" key="2">
    <source>
        <dbReference type="ARBA" id="ARBA00022490"/>
    </source>
</evidence>
<dbReference type="Proteomes" id="UP000015854">
    <property type="component" value="Unassembled WGS sequence"/>
</dbReference>
<accession>T0TGR2</accession>
<comment type="cofactor">
    <cofactor evidence="11">
        <name>Mg(2+)</name>
        <dbReference type="ChEBI" id="CHEBI:18420"/>
    </cofactor>
</comment>
<dbReference type="SUPFAM" id="SSF51395">
    <property type="entry name" value="FMN-linked oxidoreductases"/>
    <property type="match status" value="1"/>
</dbReference>
<dbReference type="GO" id="GO:0016491">
    <property type="term" value="F:oxidoreductase activity"/>
    <property type="evidence" value="ECO:0007669"/>
    <property type="project" value="InterPro"/>
</dbReference>